<comment type="caution">
    <text evidence="5">The sequence shown here is derived from an EMBL/GenBank/DDBJ whole genome shotgun (WGS) entry which is preliminary data.</text>
</comment>
<dbReference type="Proteomes" id="UP001596417">
    <property type="component" value="Unassembled WGS sequence"/>
</dbReference>
<reference evidence="5 6" key="1">
    <citation type="journal article" date="2019" name="Int. J. Syst. Evol. Microbiol.">
        <title>The Global Catalogue of Microorganisms (GCM) 10K type strain sequencing project: providing services to taxonomists for standard genome sequencing and annotation.</title>
        <authorList>
            <consortium name="The Broad Institute Genomics Platform"/>
            <consortium name="The Broad Institute Genome Sequencing Center for Infectious Disease"/>
            <person name="Wu L."/>
            <person name="Ma J."/>
        </authorList>
    </citation>
    <scope>NUCLEOTIDE SEQUENCE [LARGE SCALE GENOMIC DNA]</scope>
    <source>
        <strain evidence="5 6">RDMS1</strain>
    </source>
</reference>
<feature type="DNA-binding region" description="H-T-H motif" evidence="2">
    <location>
        <begin position="33"/>
        <end position="52"/>
    </location>
</feature>
<keyword evidence="1 2" id="KW-0238">DNA-binding</keyword>
<dbReference type="SUPFAM" id="SSF46689">
    <property type="entry name" value="Homeodomain-like"/>
    <property type="match status" value="1"/>
</dbReference>
<evidence type="ECO:0000313" key="6">
    <source>
        <dbReference type="Proteomes" id="UP001596417"/>
    </source>
</evidence>
<name>A0ABD5YN76_9EURY</name>
<feature type="domain" description="HTH tetR-type" evidence="4">
    <location>
        <begin position="10"/>
        <end position="70"/>
    </location>
</feature>
<sequence length="186" mass="21998">MRGFSDEERERIRRQLVESGRELLLTYGPKKTNVVDITEPVGIAKSTFYLFFDSKAELYLEILRREMEEYRENLRDELEQVEEPREGLESLFRNYREIAEDDPFIQQMVIQSDYREVLYNISSETGKTRSKKFEHTTPFIETLQEQSTGNLAEHGPKTVLGVKGTILLVLYKDEFEAYRAEFYEQT</sequence>
<dbReference type="Pfam" id="PF00440">
    <property type="entry name" value="TetR_N"/>
    <property type="match status" value="1"/>
</dbReference>
<dbReference type="PANTHER" id="PTHR43479:SF11">
    <property type="entry name" value="ACREF_ENVCD OPERON REPRESSOR-RELATED"/>
    <property type="match status" value="1"/>
</dbReference>
<proteinExistence type="predicted"/>
<gene>
    <name evidence="5" type="ORF">ACFQL7_11255</name>
</gene>
<dbReference type="Gene3D" id="1.10.357.10">
    <property type="entry name" value="Tetracycline Repressor, domain 2"/>
    <property type="match status" value="1"/>
</dbReference>
<keyword evidence="3" id="KW-0175">Coiled coil</keyword>
<dbReference type="AlphaFoldDB" id="A0ABD5YN76"/>
<accession>A0ABD5YN76</accession>
<dbReference type="RefSeq" id="WP_264556115.1">
    <property type="nucleotide sequence ID" value="NZ_CP109979.1"/>
</dbReference>
<evidence type="ECO:0000313" key="5">
    <source>
        <dbReference type="EMBL" id="MFC7190372.1"/>
    </source>
</evidence>
<feature type="coiled-coil region" evidence="3">
    <location>
        <begin position="60"/>
        <end position="91"/>
    </location>
</feature>
<dbReference type="InterPro" id="IPR009057">
    <property type="entry name" value="Homeodomain-like_sf"/>
</dbReference>
<dbReference type="GO" id="GO:0003677">
    <property type="term" value="F:DNA binding"/>
    <property type="evidence" value="ECO:0007669"/>
    <property type="project" value="UniProtKB-UniRule"/>
</dbReference>
<dbReference type="PROSITE" id="PS50977">
    <property type="entry name" value="HTH_TETR_2"/>
    <property type="match status" value="1"/>
</dbReference>
<keyword evidence="6" id="KW-1185">Reference proteome</keyword>
<evidence type="ECO:0000256" key="3">
    <source>
        <dbReference type="SAM" id="Coils"/>
    </source>
</evidence>
<organism evidence="5 6">
    <name type="scientific">Halocatena marina</name>
    <dbReference type="NCBI Taxonomy" id="2934937"/>
    <lineage>
        <taxon>Archaea</taxon>
        <taxon>Methanobacteriati</taxon>
        <taxon>Methanobacteriota</taxon>
        <taxon>Stenosarchaea group</taxon>
        <taxon>Halobacteria</taxon>
        <taxon>Halobacteriales</taxon>
        <taxon>Natronomonadaceae</taxon>
        <taxon>Halocatena</taxon>
    </lineage>
</organism>
<protein>
    <submittedName>
        <fullName evidence="5">TetR/AcrR family transcriptional regulator</fullName>
    </submittedName>
</protein>
<dbReference type="InterPro" id="IPR001647">
    <property type="entry name" value="HTH_TetR"/>
</dbReference>
<evidence type="ECO:0000259" key="4">
    <source>
        <dbReference type="PROSITE" id="PS50977"/>
    </source>
</evidence>
<evidence type="ECO:0000256" key="2">
    <source>
        <dbReference type="PROSITE-ProRule" id="PRU00335"/>
    </source>
</evidence>
<dbReference type="GeneID" id="76199973"/>
<dbReference type="EMBL" id="JBHTAX010000001">
    <property type="protein sequence ID" value="MFC7190372.1"/>
    <property type="molecule type" value="Genomic_DNA"/>
</dbReference>
<evidence type="ECO:0000256" key="1">
    <source>
        <dbReference type="ARBA" id="ARBA00023125"/>
    </source>
</evidence>
<dbReference type="PANTHER" id="PTHR43479">
    <property type="entry name" value="ACREF/ENVCD OPERON REPRESSOR-RELATED"/>
    <property type="match status" value="1"/>
</dbReference>
<dbReference type="InterPro" id="IPR050624">
    <property type="entry name" value="HTH-type_Tx_Regulator"/>
</dbReference>